<evidence type="ECO:0000313" key="2">
    <source>
        <dbReference type="EMBL" id="CAG5102959.1"/>
    </source>
</evidence>
<gene>
    <name evidence="2" type="ORF">OKIOD_LOCUS9313</name>
</gene>
<evidence type="ECO:0000256" key="1">
    <source>
        <dbReference type="SAM" id="SignalP"/>
    </source>
</evidence>
<sequence>MKIFCVSFFISAVLSDLVFGEALSTYSAAELKCLERTLACEARSKIPAYKNEDMRAHAAIECIDLAMDCLALEYIGKL</sequence>
<dbReference type="Proteomes" id="UP001158576">
    <property type="component" value="Chromosome 1"/>
</dbReference>
<keyword evidence="3" id="KW-1185">Reference proteome</keyword>
<feature type="chain" id="PRO_5045749863" evidence="1">
    <location>
        <begin position="21"/>
        <end position="78"/>
    </location>
</feature>
<feature type="signal peptide" evidence="1">
    <location>
        <begin position="1"/>
        <end position="20"/>
    </location>
</feature>
<dbReference type="EMBL" id="OU015566">
    <property type="protein sequence ID" value="CAG5102959.1"/>
    <property type="molecule type" value="Genomic_DNA"/>
</dbReference>
<proteinExistence type="predicted"/>
<keyword evidence="1" id="KW-0732">Signal</keyword>
<name>A0ABN7SK71_OIKDI</name>
<accession>A0ABN7SK71</accession>
<organism evidence="2 3">
    <name type="scientific">Oikopleura dioica</name>
    <name type="common">Tunicate</name>
    <dbReference type="NCBI Taxonomy" id="34765"/>
    <lineage>
        <taxon>Eukaryota</taxon>
        <taxon>Metazoa</taxon>
        <taxon>Chordata</taxon>
        <taxon>Tunicata</taxon>
        <taxon>Appendicularia</taxon>
        <taxon>Copelata</taxon>
        <taxon>Oikopleuridae</taxon>
        <taxon>Oikopleura</taxon>
    </lineage>
</organism>
<evidence type="ECO:0000313" key="3">
    <source>
        <dbReference type="Proteomes" id="UP001158576"/>
    </source>
</evidence>
<reference evidence="2 3" key="1">
    <citation type="submission" date="2021-04" db="EMBL/GenBank/DDBJ databases">
        <authorList>
            <person name="Bliznina A."/>
        </authorList>
    </citation>
    <scope>NUCLEOTIDE SEQUENCE [LARGE SCALE GENOMIC DNA]</scope>
</reference>
<protein>
    <submittedName>
        <fullName evidence="2">Oidioi.mRNA.OKI2018_I69.chr1.g548.t1.cds</fullName>
    </submittedName>
</protein>